<proteinExistence type="inferred from homology"/>
<protein>
    <recommendedName>
        <fullName evidence="4">2-dehydropantoate 2-reductase</fullName>
        <ecNumber evidence="4">1.1.1.169</ecNumber>
    </recommendedName>
    <alternativeName>
        <fullName evidence="4">Ketopantoate reductase</fullName>
    </alternativeName>
</protein>
<gene>
    <name evidence="7" type="ORF">EV356DRAFT_501947</name>
</gene>
<keyword evidence="8" id="KW-1185">Reference proteome</keyword>
<dbReference type="EC" id="1.1.1.169" evidence="4"/>
<dbReference type="InterPro" id="IPR003710">
    <property type="entry name" value="ApbA"/>
</dbReference>
<name>A0A6A6H9A0_VIRVR</name>
<dbReference type="Gene3D" id="3.40.50.720">
    <property type="entry name" value="NAD(P)-binding Rossmann-like Domain"/>
    <property type="match status" value="1"/>
</dbReference>
<dbReference type="GO" id="GO:0015940">
    <property type="term" value="P:pantothenate biosynthetic process"/>
    <property type="evidence" value="ECO:0007669"/>
    <property type="project" value="InterPro"/>
</dbReference>
<sequence length="322" mass="34611">MPKVLLFGAGAVGSVYAYLFSKAGAAVTAVCRSNYSAAKANGFTIRSSLFGNVQCSPSIVRSVNDANGPFDYVILCSKAFPGSKPSTAEIIKPAVGPKTAIALLQNGIGIEEEYREAFPENPIISCVVYCPATEVESGVIEHGEVERLEVGTFPHDASAEHKQAAHDFVALLRRAGGTAEFHEDVQVQRWSKLLVNASWNPICALSRSSDVKFMMAAQSNVSWVRLVMLEIMAVAQAYGYSSINEELLDWQLGRAKARMNGPGIEPSMLADVKKGRRIEVEAIVGNTVRLAERKGVQVTLLESLYALGKGLDESIARSTAGN</sequence>
<dbReference type="NCBIfam" id="TIGR00745">
    <property type="entry name" value="apbA_panE"/>
    <property type="match status" value="1"/>
</dbReference>
<dbReference type="InterPro" id="IPR036291">
    <property type="entry name" value="NAD(P)-bd_dom_sf"/>
</dbReference>
<feature type="domain" description="Ketopantoate reductase N-terminal" evidence="5">
    <location>
        <begin position="5"/>
        <end position="154"/>
    </location>
</feature>
<feature type="domain" description="Ketopantoate reductase C-terminal" evidence="6">
    <location>
        <begin position="184"/>
        <end position="310"/>
    </location>
</feature>
<dbReference type="PANTHER" id="PTHR21708">
    <property type="entry name" value="PROBABLE 2-DEHYDROPANTOATE 2-REDUCTASE"/>
    <property type="match status" value="1"/>
</dbReference>
<dbReference type="GO" id="GO:0005737">
    <property type="term" value="C:cytoplasm"/>
    <property type="evidence" value="ECO:0007669"/>
    <property type="project" value="TreeGrafter"/>
</dbReference>
<dbReference type="Pfam" id="PF08546">
    <property type="entry name" value="ApbA_C"/>
    <property type="match status" value="1"/>
</dbReference>
<evidence type="ECO:0000256" key="2">
    <source>
        <dbReference type="ARBA" id="ARBA00022857"/>
    </source>
</evidence>
<evidence type="ECO:0000256" key="3">
    <source>
        <dbReference type="ARBA" id="ARBA00023002"/>
    </source>
</evidence>
<dbReference type="Pfam" id="PF02558">
    <property type="entry name" value="ApbA"/>
    <property type="match status" value="1"/>
</dbReference>
<dbReference type="AlphaFoldDB" id="A0A6A6H9A0"/>
<keyword evidence="3 4" id="KW-0560">Oxidoreductase</keyword>
<dbReference type="InterPro" id="IPR051402">
    <property type="entry name" value="KPR-Related"/>
</dbReference>
<dbReference type="EMBL" id="ML991799">
    <property type="protein sequence ID" value="KAF2234381.1"/>
    <property type="molecule type" value="Genomic_DNA"/>
</dbReference>
<dbReference type="PANTHER" id="PTHR21708:SF30">
    <property type="entry name" value="2-DEHYDROPANTOATE 2-REDUCTASE-RELATED"/>
    <property type="match status" value="1"/>
</dbReference>
<dbReference type="SUPFAM" id="SSF48179">
    <property type="entry name" value="6-phosphogluconate dehydrogenase C-terminal domain-like"/>
    <property type="match status" value="1"/>
</dbReference>
<keyword evidence="2 4" id="KW-0521">NADP</keyword>
<comment type="function">
    <text evidence="4">Catalyzes the NADPH-dependent reduction of ketopantoate into pantoic acid.</text>
</comment>
<dbReference type="Gene3D" id="1.10.1040.10">
    <property type="entry name" value="N-(1-d-carboxylethyl)-l-norvaline Dehydrogenase, domain 2"/>
    <property type="match status" value="1"/>
</dbReference>
<evidence type="ECO:0000259" key="5">
    <source>
        <dbReference type="Pfam" id="PF02558"/>
    </source>
</evidence>
<dbReference type="InterPro" id="IPR013328">
    <property type="entry name" value="6PGD_dom2"/>
</dbReference>
<dbReference type="GO" id="GO:0008677">
    <property type="term" value="F:2-dehydropantoate 2-reductase activity"/>
    <property type="evidence" value="ECO:0007669"/>
    <property type="project" value="UniProtKB-EC"/>
</dbReference>
<evidence type="ECO:0000313" key="7">
    <source>
        <dbReference type="EMBL" id="KAF2234381.1"/>
    </source>
</evidence>
<evidence type="ECO:0000256" key="1">
    <source>
        <dbReference type="ARBA" id="ARBA00007870"/>
    </source>
</evidence>
<dbReference type="OrthoDB" id="3609at2759"/>
<comment type="similarity">
    <text evidence="1 4">Belongs to the ketopantoate reductase family.</text>
</comment>
<evidence type="ECO:0000259" key="6">
    <source>
        <dbReference type="Pfam" id="PF08546"/>
    </source>
</evidence>
<evidence type="ECO:0000256" key="4">
    <source>
        <dbReference type="RuleBase" id="RU362068"/>
    </source>
</evidence>
<reference evidence="7" key="1">
    <citation type="journal article" date="2020" name="Stud. Mycol.">
        <title>101 Dothideomycetes genomes: a test case for predicting lifestyles and emergence of pathogens.</title>
        <authorList>
            <person name="Haridas S."/>
            <person name="Albert R."/>
            <person name="Binder M."/>
            <person name="Bloem J."/>
            <person name="Labutti K."/>
            <person name="Salamov A."/>
            <person name="Andreopoulos B."/>
            <person name="Baker S."/>
            <person name="Barry K."/>
            <person name="Bills G."/>
            <person name="Bluhm B."/>
            <person name="Cannon C."/>
            <person name="Castanera R."/>
            <person name="Culley D."/>
            <person name="Daum C."/>
            <person name="Ezra D."/>
            <person name="Gonzalez J."/>
            <person name="Henrissat B."/>
            <person name="Kuo A."/>
            <person name="Liang C."/>
            <person name="Lipzen A."/>
            <person name="Lutzoni F."/>
            <person name="Magnuson J."/>
            <person name="Mondo S."/>
            <person name="Nolan M."/>
            <person name="Ohm R."/>
            <person name="Pangilinan J."/>
            <person name="Park H.-J."/>
            <person name="Ramirez L."/>
            <person name="Alfaro M."/>
            <person name="Sun H."/>
            <person name="Tritt A."/>
            <person name="Yoshinaga Y."/>
            <person name="Zwiers L.-H."/>
            <person name="Turgeon B."/>
            <person name="Goodwin S."/>
            <person name="Spatafora J."/>
            <person name="Crous P."/>
            <person name="Grigoriev I."/>
        </authorList>
    </citation>
    <scope>NUCLEOTIDE SEQUENCE</scope>
    <source>
        <strain evidence="7">Tuck. ex Michener</strain>
    </source>
</reference>
<dbReference type="InterPro" id="IPR008927">
    <property type="entry name" value="6-PGluconate_DH-like_C_sf"/>
</dbReference>
<accession>A0A6A6H9A0</accession>
<dbReference type="FunFam" id="1.10.1040.10:FF:000017">
    <property type="entry name" value="2-dehydropantoate 2-reductase"/>
    <property type="match status" value="1"/>
</dbReference>
<dbReference type="InterPro" id="IPR013752">
    <property type="entry name" value="KPA_reductase"/>
</dbReference>
<evidence type="ECO:0000313" key="8">
    <source>
        <dbReference type="Proteomes" id="UP000800092"/>
    </source>
</evidence>
<dbReference type="Proteomes" id="UP000800092">
    <property type="component" value="Unassembled WGS sequence"/>
</dbReference>
<dbReference type="InterPro" id="IPR013332">
    <property type="entry name" value="KPR_N"/>
</dbReference>
<organism evidence="7 8">
    <name type="scientific">Viridothelium virens</name>
    <name type="common">Speckled blister lichen</name>
    <name type="synonym">Trypethelium virens</name>
    <dbReference type="NCBI Taxonomy" id="1048519"/>
    <lineage>
        <taxon>Eukaryota</taxon>
        <taxon>Fungi</taxon>
        <taxon>Dikarya</taxon>
        <taxon>Ascomycota</taxon>
        <taxon>Pezizomycotina</taxon>
        <taxon>Dothideomycetes</taxon>
        <taxon>Dothideomycetes incertae sedis</taxon>
        <taxon>Trypetheliales</taxon>
        <taxon>Trypetheliaceae</taxon>
        <taxon>Viridothelium</taxon>
    </lineage>
</organism>
<dbReference type="SUPFAM" id="SSF51735">
    <property type="entry name" value="NAD(P)-binding Rossmann-fold domains"/>
    <property type="match status" value="1"/>
</dbReference>
<comment type="catalytic activity">
    <reaction evidence="4">
        <text>(R)-pantoate + NADP(+) = 2-dehydropantoate + NADPH + H(+)</text>
        <dbReference type="Rhea" id="RHEA:16233"/>
        <dbReference type="ChEBI" id="CHEBI:11561"/>
        <dbReference type="ChEBI" id="CHEBI:15378"/>
        <dbReference type="ChEBI" id="CHEBI:15980"/>
        <dbReference type="ChEBI" id="CHEBI:57783"/>
        <dbReference type="ChEBI" id="CHEBI:58349"/>
        <dbReference type="EC" id="1.1.1.169"/>
    </reaction>
</comment>